<sequence length="162" mass="17665">MELGEHLASAAAARPLHAVAIPLPAQGHLNPLMRLCRALASRHGFLITFVNIQPIHDRILDCMQNPTGPDAADGHPVRSPPLRIRRVSLPINGLDLENDFRLSFVDFLIATRSLSKPLESFLQSIGEEGCGFPPVTCLISDNFMSGAVQNVAEKLGIPWPFI</sequence>
<name>A0A9D4ZM50_ADICA</name>
<evidence type="ECO:0000256" key="1">
    <source>
        <dbReference type="ARBA" id="ARBA00009995"/>
    </source>
</evidence>
<evidence type="ECO:0000313" key="4">
    <source>
        <dbReference type="Proteomes" id="UP000886520"/>
    </source>
</evidence>
<gene>
    <name evidence="3" type="ORF">GOP47_0003951</name>
</gene>
<keyword evidence="4" id="KW-1185">Reference proteome</keyword>
<dbReference type="Proteomes" id="UP000886520">
    <property type="component" value="Chromosome 4"/>
</dbReference>
<evidence type="ECO:0000259" key="2">
    <source>
        <dbReference type="Pfam" id="PF26168"/>
    </source>
</evidence>
<organism evidence="3 4">
    <name type="scientific">Adiantum capillus-veneris</name>
    <name type="common">Maidenhair fern</name>
    <dbReference type="NCBI Taxonomy" id="13818"/>
    <lineage>
        <taxon>Eukaryota</taxon>
        <taxon>Viridiplantae</taxon>
        <taxon>Streptophyta</taxon>
        <taxon>Embryophyta</taxon>
        <taxon>Tracheophyta</taxon>
        <taxon>Polypodiopsida</taxon>
        <taxon>Polypodiidae</taxon>
        <taxon>Polypodiales</taxon>
        <taxon>Pteridineae</taxon>
        <taxon>Pteridaceae</taxon>
        <taxon>Vittarioideae</taxon>
        <taxon>Adiantum</taxon>
    </lineage>
</organism>
<dbReference type="PANTHER" id="PTHR11926">
    <property type="entry name" value="GLUCOSYL/GLUCURONOSYL TRANSFERASES"/>
    <property type="match status" value="1"/>
</dbReference>
<dbReference type="GO" id="GO:0080044">
    <property type="term" value="F:quercetin 7-O-glucosyltransferase activity"/>
    <property type="evidence" value="ECO:0007669"/>
    <property type="project" value="TreeGrafter"/>
</dbReference>
<dbReference type="GO" id="GO:0080043">
    <property type="term" value="F:quercetin 3-O-glucosyltransferase activity"/>
    <property type="evidence" value="ECO:0007669"/>
    <property type="project" value="TreeGrafter"/>
</dbReference>
<dbReference type="InterPro" id="IPR058980">
    <property type="entry name" value="Glyco_transf_N"/>
</dbReference>
<dbReference type="SUPFAM" id="SSF53756">
    <property type="entry name" value="UDP-Glycosyltransferase/glycogen phosphorylase"/>
    <property type="match status" value="1"/>
</dbReference>
<dbReference type="Pfam" id="PF26168">
    <property type="entry name" value="Glyco_transf_N"/>
    <property type="match status" value="1"/>
</dbReference>
<dbReference type="EMBL" id="JABFUD020000004">
    <property type="protein sequence ID" value="KAI5080768.1"/>
    <property type="molecule type" value="Genomic_DNA"/>
</dbReference>
<dbReference type="PANTHER" id="PTHR11926:SF774">
    <property type="entry name" value="UDP-GLYCOSYLTRANSFERASE 85A1-RELATED"/>
    <property type="match status" value="1"/>
</dbReference>
<comment type="caution">
    <text evidence="3">The sequence shown here is derived from an EMBL/GenBank/DDBJ whole genome shotgun (WGS) entry which is preliminary data.</text>
</comment>
<protein>
    <recommendedName>
        <fullName evidence="2">Glycosyltransferase N-terminal domain-containing protein</fullName>
    </recommendedName>
</protein>
<reference evidence="3" key="1">
    <citation type="submission" date="2021-01" db="EMBL/GenBank/DDBJ databases">
        <title>Adiantum capillus-veneris genome.</title>
        <authorList>
            <person name="Fang Y."/>
            <person name="Liao Q."/>
        </authorList>
    </citation>
    <scope>NUCLEOTIDE SEQUENCE</scope>
    <source>
        <strain evidence="3">H3</strain>
        <tissue evidence="3">Leaf</tissue>
    </source>
</reference>
<proteinExistence type="inferred from homology"/>
<accession>A0A9D4ZM50</accession>
<dbReference type="AlphaFoldDB" id="A0A9D4ZM50"/>
<feature type="domain" description="Glycosyltransferase N-terminal" evidence="2">
    <location>
        <begin position="18"/>
        <end position="51"/>
    </location>
</feature>
<evidence type="ECO:0000313" key="3">
    <source>
        <dbReference type="EMBL" id="KAI5080768.1"/>
    </source>
</evidence>
<dbReference type="Gene3D" id="3.40.50.2000">
    <property type="entry name" value="Glycogen Phosphorylase B"/>
    <property type="match status" value="1"/>
</dbReference>
<dbReference type="OrthoDB" id="5835829at2759"/>
<comment type="similarity">
    <text evidence="1">Belongs to the UDP-glycosyltransferase family.</text>
</comment>